<dbReference type="AlphaFoldDB" id="A0A1U7J451"/>
<reference evidence="2 3" key="1">
    <citation type="submission" date="2016-11" db="EMBL/GenBank/DDBJ databases">
        <title>Draft Genome Sequences of Nine Cyanobacterial Strains from Diverse Habitats.</title>
        <authorList>
            <person name="Zhu T."/>
            <person name="Hou S."/>
            <person name="Lu X."/>
            <person name="Hess W.R."/>
        </authorList>
    </citation>
    <scope>NUCLEOTIDE SEQUENCE [LARGE SCALE GENOMIC DNA]</scope>
    <source>
        <strain evidence="2 3">NIES-30</strain>
    </source>
</reference>
<evidence type="ECO:0000256" key="1">
    <source>
        <dbReference type="SAM" id="MobiDB-lite"/>
    </source>
</evidence>
<evidence type="ECO:0000313" key="3">
    <source>
        <dbReference type="Proteomes" id="UP000185557"/>
    </source>
</evidence>
<name>A0A1U7J451_9CYAN</name>
<dbReference type="OrthoDB" id="482053at2"/>
<dbReference type="Proteomes" id="UP000185557">
    <property type="component" value="Unassembled WGS sequence"/>
</dbReference>
<accession>A0A1U7J451</accession>
<keyword evidence="3" id="KW-1185">Reference proteome</keyword>
<gene>
    <name evidence="2" type="ORF">NIES30_14550</name>
</gene>
<comment type="caution">
    <text evidence="2">The sequence shown here is derived from an EMBL/GenBank/DDBJ whole genome shotgun (WGS) entry which is preliminary data.</text>
</comment>
<organism evidence="2 3">
    <name type="scientific">Phormidium tenue NIES-30</name>
    <dbReference type="NCBI Taxonomy" id="549789"/>
    <lineage>
        <taxon>Bacteria</taxon>
        <taxon>Bacillati</taxon>
        <taxon>Cyanobacteriota</taxon>
        <taxon>Cyanophyceae</taxon>
        <taxon>Oscillatoriophycideae</taxon>
        <taxon>Oscillatoriales</taxon>
        <taxon>Oscillatoriaceae</taxon>
        <taxon>Phormidium</taxon>
    </lineage>
</organism>
<feature type="compositionally biased region" description="Basic and acidic residues" evidence="1">
    <location>
        <begin position="195"/>
        <end position="205"/>
    </location>
</feature>
<feature type="region of interest" description="Disordered" evidence="1">
    <location>
        <begin position="179"/>
        <end position="272"/>
    </location>
</feature>
<protein>
    <recommendedName>
        <fullName evidence="4">Transposase</fullName>
    </recommendedName>
</protein>
<feature type="region of interest" description="Disordered" evidence="1">
    <location>
        <begin position="146"/>
        <end position="165"/>
    </location>
</feature>
<dbReference type="RefSeq" id="WP_073609133.1">
    <property type="nucleotide sequence ID" value="NZ_MRCG01000010.1"/>
</dbReference>
<evidence type="ECO:0000313" key="2">
    <source>
        <dbReference type="EMBL" id="OKH47185.1"/>
    </source>
</evidence>
<proteinExistence type="predicted"/>
<dbReference type="EMBL" id="MRCG01000010">
    <property type="protein sequence ID" value="OKH47185.1"/>
    <property type="molecule type" value="Genomic_DNA"/>
</dbReference>
<dbReference type="STRING" id="549789.NIES30_14550"/>
<evidence type="ECO:0008006" key="4">
    <source>
        <dbReference type="Google" id="ProtNLM"/>
    </source>
</evidence>
<feature type="region of interest" description="Disordered" evidence="1">
    <location>
        <begin position="92"/>
        <end position="125"/>
    </location>
</feature>
<sequence>MAPKKLTEADKTSILSLYRQPQETTSTLAERYGVSNSTISRLLKSSLPEDEYSVLIQQKRGTPDRAIIGDNSVASAEPTALAEVKAEPAISVEAEAAPAVVDSKPSPKPKTKPRSKQVVDQGVPGAVSVEPAAPLMAEPIAEEVPASAAKPLRKRRSRATEEPVAAIVDEPPAIVEIIAETADQEPTQLLLSDPAPEKPAPEKPARPVLKSAQAVSAEAQPATAEPLDAAEVLDATEALDDDWDDDTVGLDDDYDDDDDSNDDDDNVYPWDSGNSAAANLEALEIFPLTAAALPPLCYVVVERTSSELVVLPLRTFAELGQIPEEEGDSRTLPVFENHNVARRFSRRNQRVVKVPDGSLLQTTSSYLQAKGITRLFIDGQVFSLGQDSVEPVLPVGDD</sequence>
<feature type="compositionally biased region" description="Acidic residues" evidence="1">
    <location>
        <begin position="237"/>
        <end position="266"/>
    </location>
</feature>